<dbReference type="OrthoDB" id="2375382at2"/>
<dbReference type="GO" id="GO:0003676">
    <property type="term" value="F:nucleic acid binding"/>
    <property type="evidence" value="ECO:0007669"/>
    <property type="project" value="InterPro"/>
</dbReference>
<dbReference type="SUPFAM" id="SSF46689">
    <property type="entry name" value="Homeodomain-like"/>
    <property type="match status" value="1"/>
</dbReference>
<reference evidence="3 4" key="1">
    <citation type="submission" date="2019-05" db="EMBL/GenBank/DDBJ databases">
        <authorList>
            <person name="Zhou X."/>
        </authorList>
    </citation>
    <scope>NUCLEOTIDE SEQUENCE [LARGE SCALE GENOMIC DNA]</scope>
    <source>
        <strain evidence="3 4">DSM 432</strain>
    </source>
</reference>
<dbReference type="RefSeq" id="WP_138400901.1">
    <property type="nucleotide sequence ID" value="NZ_JBAFVI010000006.1"/>
</dbReference>
<accession>A0A6C1KCW7</accession>
<dbReference type="InterPro" id="IPR036397">
    <property type="entry name" value="RNaseH_sf"/>
</dbReference>
<evidence type="ECO:0000259" key="2">
    <source>
        <dbReference type="Pfam" id="PF13592"/>
    </source>
</evidence>
<dbReference type="InterPro" id="IPR025959">
    <property type="entry name" value="Winged_HTH_dom"/>
</dbReference>
<feature type="domain" description="Winged helix-turn helix" evidence="2">
    <location>
        <begin position="108"/>
        <end position="164"/>
    </location>
</feature>
<dbReference type="AlphaFoldDB" id="A0A6C1KCW7"/>
<sequence>MPAAVKLRTDYSALDLRRLASGSKHANQSRRLLSLAAVLDGMDRELAARIGGMDRQTLRDWVQRFNQHGPDGLRDVRSKGHPPKLSQDQLLKLAELVETGPDRAVHGVVRWRRIDLQKIVLARFGIAYHERTIGKLLKQIGFSHISARPRHPGQDERVVEAFPKNAAATLKAHLAHLPKRQPVELWFQDEARIGQKNGLVRQWARRGTRPRQPADQRYESAYLFGAICPVRGVGAALVMPFADTHAMQAHLDEIAVTVAKGAHAMLLLDRAGWHTIGKLAVPKNISLVFLPSRAPELNPVENIWQHLRANWLSNRVFDTYDDIVQAACDAWNHLVAKPETITSIGRRNWAHIGHS</sequence>
<evidence type="ECO:0000259" key="1">
    <source>
        <dbReference type="Pfam" id="PF13358"/>
    </source>
</evidence>
<feature type="domain" description="Tc1-like transposase DDE" evidence="1">
    <location>
        <begin position="185"/>
        <end position="323"/>
    </location>
</feature>
<evidence type="ECO:0000313" key="4">
    <source>
        <dbReference type="Proteomes" id="UP000305131"/>
    </source>
</evidence>
<dbReference type="GeneID" id="95775368"/>
<dbReference type="Pfam" id="PF13358">
    <property type="entry name" value="DDE_3"/>
    <property type="match status" value="1"/>
</dbReference>
<gene>
    <name evidence="3" type="ORF">FBQ73_18105</name>
</gene>
<proteinExistence type="predicted"/>
<evidence type="ECO:0000313" key="3">
    <source>
        <dbReference type="EMBL" id="TLX41387.1"/>
    </source>
</evidence>
<dbReference type="Gene3D" id="3.30.420.10">
    <property type="entry name" value="Ribonuclease H-like superfamily/Ribonuclease H"/>
    <property type="match status" value="1"/>
</dbReference>
<dbReference type="NCBIfam" id="NF033545">
    <property type="entry name" value="transpos_IS630"/>
    <property type="match status" value="1"/>
</dbReference>
<organism evidence="3 4">
    <name type="scientific">Xanthobacter autotrophicus</name>
    <dbReference type="NCBI Taxonomy" id="280"/>
    <lineage>
        <taxon>Bacteria</taxon>
        <taxon>Pseudomonadati</taxon>
        <taxon>Pseudomonadota</taxon>
        <taxon>Alphaproteobacteria</taxon>
        <taxon>Hyphomicrobiales</taxon>
        <taxon>Xanthobacteraceae</taxon>
        <taxon>Xanthobacter</taxon>
    </lineage>
</organism>
<dbReference type="InterPro" id="IPR047655">
    <property type="entry name" value="Transpos_IS630-like"/>
</dbReference>
<dbReference type="Pfam" id="PF13551">
    <property type="entry name" value="HTH_29"/>
    <property type="match status" value="1"/>
</dbReference>
<dbReference type="EMBL" id="VAUP01000037">
    <property type="protein sequence ID" value="TLX41387.1"/>
    <property type="molecule type" value="Genomic_DNA"/>
</dbReference>
<dbReference type="Pfam" id="PF13592">
    <property type="entry name" value="HTH_33"/>
    <property type="match status" value="1"/>
</dbReference>
<dbReference type="Proteomes" id="UP000305131">
    <property type="component" value="Unassembled WGS sequence"/>
</dbReference>
<dbReference type="InterPro" id="IPR009057">
    <property type="entry name" value="Homeodomain-like_sf"/>
</dbReference>
<name>A0A6C1KCW7_XANAU</name>
<dbReference type="InterPro" id="IPR038717">
    <property type="entry name" value="Tc1-like_DDE_dom"/>
</dbReference>
<protein>
    <submittedName>
        <fullName evidence="3">IS630 family transposase</fullName>
    </submittedName>
</protein>
<comment type="caution">
    <text evidence="3">The sequence shown here is derived from an EMBL/GenBank/DDBJ whole genome shotgun (WGS) entry which is preliminary data.</text>
</comment>